<dbReference type="STRING" id="1255043.TVNIR_3217"/>
<dbReference type="InterPro" id="IPR050767">
    <property type="entry name" value="Sel1_AlgK"/>
</dbReference>
<keyword evidence="3" id="KW-1185">Reference proteome</keyword>
<accession>L0DZ45</accession>
<dbReference type="KEGG" id="tni:TVNIR_3217"/>
<dbReference type="Proteomes" id="UP000010809">
    <property type="component" value="Chromosome"/>
</dbReference>
<evidence type="ECO:0000256" key="1">
    <source>
        <dbReference type="SAM" id="Phobius"/>
    </source>
</evidence>
<proteinExistence type="predicted"/>
<keyword evidence="1" id="KW-0472">Membrane</keyword>
<name>L0DZ45_THIND</name>
<dbReference type="HOGENOM" id="CLU_000288_36_7_6"/>
<evidence type="ECO:0000313" key="3">
    <source>
        <dbReference type="Proteomes" id="UP000010809"/>
    </source>
</evidence>
<protein>
    <submittedName>
        <fullName evidence="2">Sel1 domain protein repeat-containing protein</fullName>
    </submittedName>
</protein>
<dbReference type="SMART" id="SM00671">
    <property type="entry name" value="SEL1"/>
    <property type="match status" value="4"/>
</dbReference>
<dbReference type="AlphaFoldDB" id="L0DZ45"/>
<dbReference type="EMBL" id="CP003989">
    <property type="protein sequence ID" value="AGA34854.1"/>
    <property type="molecule type" value="Genomic_DNA"/>
</dbReference>
<dbReference type="SUPFAM" id="SSF81901">
    <property type="entry name" value="HCP-like"/>
    <property type="match status" value="1"/>
</dbReference>
<reference evidence="2" key="1">
    <citation type="submission" date="2015-12" db="EMBL/GenBank/DDBJ databases">
        <authorList>
            <person name="Tikhonova T.V."/>
            <person name="Pavlov A.R."/>
            <person name="Beletsky A.V."/>
            <person name="Mardanov A.V."/>
            <person name="Sorokin D.Y."/>
            <person name="Ravin N.V."/>
            <person name="Popov V.O."/>
        </authorList>
    </citation>
    <scope>NUCLEOTIDE SEQUENCE</scope>
    <source>
        <strain evidence="2">DSM 14787</strain>
    </source>
</reference>
<dbReference type="Gene3D" id="1.25.40.10">
    <property type="entry name" value="Tetratricopeptide repeat domain"/>
    <property type="match status" value="2"/>
</dbReference>
<dbReference type="InterPro" id="IPR011990">
    <property type="entry name" value="TPR-like_helical_dom_sf"/>
</dbReference>
<sequence length="244" mass="27106">MPISQWVGERIQNDIQEGAGMSNTIPGILALALFLAIGFASPVLAQAPSAEERQQELLRIWYEIREGAASKGEVEAKYDVGVANYLGRGTAQDRAKAVHWFQRAADRNHASAHHYLGYMYAVGVGVEANPQKSLEHYRLAAELGNQDAQYSVGQAYEYGRGVRPDLRAAVRWYRAAAEQGEPQAQTRLGDLYLVGRGVDRDAEEAYLWYGLARNEERMAEARQRLTRSQIAAADERVRALSAAR</sequence>
<gene>
    <name evidence="2" type="ordered locus">TVNIR_3217</name>
</gene>
<dbReference type="Pfam" id="PF08238">
    <property type="entry name" value="Sel1"/>
    <property type="match status" value="4"/>
</dbReference>
<feature type="transmembrane region" description="Helical" evidence="1">
    <location>
        <begin position="25"/>
        <end position="45"/>
    </location>
</feature>
<keyword evidence="1" id="KW-1133">Transmembrane helix</keyword>
<keyword evidence="1" id="KW-0812">Transmembrane</keyword>
<dbReference type="PANTHER" id="PTHR11102">
    <property type="entry name" value="SEL-1-LIKE PROTEIN"/>
    <property type="match status" value="1"/>
</dbReference>
<dbReference type="InterPro" id="IPR006597">
    <property type="entry name" value="Sel1-like"/>
</dbReference>
<dbReference type="PATRIC" id="fig|1255043.3.peg.3246"/>
<dbReference type="PANTHER" id="PTHR11102:SF160">
    <property type="entry name" value="ERAD-ASSOCIATED E3 UBIQUITIN-PROTEIN LIGASE COMPONENT HRD3"/>
    <property type="match status" value="1"/>
</dbReference>
<dbReference type="eggNOG" id="COG0790">
    <property type="taxonomic scope" value="Bacteria"/>
</dbReference>
<organism evidence="2 3">
    <name type="scientific">Thioalkalivibrio nitratireducens (strain DSM 14787 / UNIQEM 213 / ALEN2)</name>
    <dbReference type="NCBI Taxonomy" id="1255043"/>
    <lineage>
        <taxon>Bacteria</taxon>
        <taxon>Pseudomonadati</taxon>
        <taxon>Pseudomonadota</taxon>
        <taxon>Gammaproteobacteria</taxon>
        <taxon>Chromatiales</taxon>
        <taxon>Ectothiorhodospiraceae</taxon>
        <taxon>Thioalkalivibrio</taxon>
    </lineage>
</organism>
<evidence type="ECO:0000313" key="2">
    <source>
        <dbReference type="EMBL" id="AGA34854.1"/>
    </source>
</evidence>